<dbReference type="SUPFAM" id="SSF82199">
    <property type="entry name" value="SET domain"/>
    <property type="match status" value="8"/>
</dbReference>
<name>A0A9Q1CNG6_HOLLE</name>
<dbReference type="PANTHER" id="PTHR46167:SF1">
    <property type="entry name" value="N-LYSINE METHYLTRANSFERASE KMT5A"/>
    <property type="match status" value="1"/>
</dbReference>
<sequence length="799" mass="91778">MEELSSEGLKRESEYPLSMGSFLYFFRDGGVVQCIDATESSGLGRYVNDNHLTPNCKMSIGIHQDEPHLCLFALRDIHQQSELRFDYGVKNLPWREKKKSAVMVSLQKDFLKVTFFQRGAQTRDIDATESSGLGRYVNDNHLTPNCKMSIGIHQDEPHLCLFALRDIHQQSELRFDYGVKNLPWREKKKICKGLKRESEYPLSMGSFLYFFSDGGVVQCIDATESSGLGRYVNDNHHTPNCKMSIVIHQDEPHLCLFALRDIHQKSELRFDYGVKNLPWREKKKSAGLKRESEYPLSMGSFLYFFRDGGVVQCIDATESSGLGRYVNDNHLTPNCKMSIVIHQDEPHLCLFALRDIHQKSELRFDYGVKNLPWREKKKICKGLKRESEYPLLMGSFLYFFRDGGVVQCIDATESSGLGRYVNDNHLTPNCKMSIGIHQDEPHLCLFALRDIHQQSELRFDYGVKNLPWREKKNLHIDATESSGLGRYVNDNHLTPNCKMSIVIHQDEPHLCLFALRDIHQKSELRFDYGVKNLPWREKKKSAGLKRESEYPLSMGSFLYFFSDGGVVQCIDATESSGLGRYVNDNHLTPNCKMSIVIHQDEPHLCLFALGDIHQQSELRFDYGVKNLPWREKKKSAGLKRESEYPLSMGSFLYFFSDGGVVQCIDATESSGLGRYVNDNHLTPNCKMSIVIHQDEPHLCLFALRDIRQQSELRFDYGVKNLPWRERKKSATDSKILNGNKTMAHHAHQRSKGLWAHPRINGEDCNCQSEQLLQNGHTIVCVTWLPWKHKAMGDNCPQTS</sequence>
<keyword evidence="3" id="KW-1185">Reference proteome</keyword>
<dbReference type="InterPro" id="IPR046341">
    <property type="entry name" value="SET_dom_sf"/>
</dbReference>
<dbReference type="SMART" id="SM00317">
    <property type="entry name" value="SET"/>
    <property type="match status" value="6"/>
</dbReference>
<dbReference type="Gene3D" id="2.170.270.10">
    <property type="entry name" value="SET domain"/>
    <property type="match status" value="8"/>
</dbReference>
<protein>
    <submittedName>
        <fullName evidence="2">Histone-lysine N-methyltransferase set-1</fullName>
    </submittedName>
</protein>
<proteinExistence type="predicted"/>
<dbReference type="InterPro" id="IPR001214">
    <property type="entry name" value="SET_dom"/>
</dbReference>
<dbReference type="Pfam" id="PF00856">
    <property type="entry name" value="SET"/>
    <property type="match status" value="8"/>
</dbReference>
<dbReference type="GO" id="GO:0042799">
    <property type="term" value="F:histone H4K20 methyltransferase activity"/>
    <property type="evidence" value="ECO:0007669"/>
    <property type="project" value="TreeGrafter"/>
</dbReference>
<feature type="domain" description="SET" evidence="1">
    <location>
        <begin position="335"/>
        <end position="529"/>
    </location>
</feature>
<comment type="caution">
    <text evidence="2">The sequence shown here is derived from an EMBL/GenBank/DDBJ whole genome shotgun (WGS) entry which is preliminary data.</text>
</comment>
<feature type="domain" description="SET" evidence="1">
    <location>
        <begin position="591"/>
        <end position="717"/>
    </location>
</feature>
<feature type="domain" description="SET" evidence="1">
    <location>
        <begin position="146"/>
        <end position="273"/>
    </location>
</feature>
<evidence type="ECO:0000313" key="3">
    <source>
        <dbReference type="Proteomes" id="UP001152320"/>
    </source>
</evidence>
<gene>
    <name evidence="2" type="ORF">HOLleu_00984</name>
</gene>
<dbReference type="GO" id="GO:0005634">
    <property type="term" value="C:nucleus"/>
    <property type="evidence" value="ECO:0007669"/>
    <property type="project" value="TreeGrafter"/>
</dbReference>
<dbReference type="InterPro" id="IPR051760">
    <property type="entry name" value="KMT5A"/>
</dbReference>
<dbReference type="PANTHER" id="PTHR46167">
    <property type="entry name" value="N-LYSINE METHYLTRANSFERASE KMT5A"/>
    <property type="match status" value="1"/>
</dbReference>
<dbReference type="Proteomes" id="UP001152320">
    <property type="component" value="Chromosome 1"/>
</dbReference>
<dbReference type="AlphaFoldDB" id="A0A9Q1CNG6"/>
<dbReference type="GO" id="GO:0005700">
    <property type="term" value="C:polytene chromosome"/>
    <property type="evidence" value="ECO:0007669"/>
    <property type="project" value="TreeGrafter"/>
</dbReference>
<feature type="domain" description="SET" evidence="1">
    <location>
        <begin position="1"/>
        <end position="88"/>
    </location>
</feature>
<organism evidence="2 3">
    <name type="scientific">Holothuria leucospilota</name>
    <name type="common">Black long sea cucumber</name>
    <name type="synonym">Mertensiothuria leucospilota</name>
    <dbReference type="NCBI Taxonomy" id="206669"/>
    <lineage>
        <taxon>Eukaryota</taxon>
        <taxon>Metazoa</taxon>
        <taxon>Echinodermata</taxon>
        <taxon>Eleutherozoa</taxon>
        <taxon>Echinozoa</taxon>
        <taxon>Holothuroidea</taxon>
        <taxon>Aspidochirotacea</taxon>
        <taxon>Aspidochirotida</taxon>
        <taxon>Holothuriidae</taxon>
        <taxon>Holothuria</taxon>
    </lineage>
</organism>
<dbReference type="PROSITE" id="PS50280">
    <property type="entry name" value="SET"/>
    <property type="match status" value="4"/>
</dbReference>
<evidence type="ECO:0000259" key="1">
    <source>
        <dbReference type="PROSITE" id="PS50280"/>
    </source>
</evidence>
<dbReference type="EMBL" id="JAIZAY010000001">
    <property type="protein sequence ID" value="KAJ8048607.1"/>
    <property type="molecule type" value="Genomic_DNA"/>
</dbReference>
<reference evidence="2" key="1">
    <citation type="submission" date="2021-10" db="EMBL/GenBank/DDBJ databases">
        <title>Tropical sea cucumber genome reveals ecological adaptation and Cuvierian tubules defense mechanism.</title>
        <authorList>
            <person name="Chen T."/>
        </authorList>
    </citation>
    <scope>NUCLEOTIDE SEQUENCE</scope>
    <source>
        <strain evidence="2">Nanhai2018</strain>
        <tissue evidence="2">Muscle</tissue>
    </source>
</reference>
<dbReference type="GO" id="GO:0043516">
    <property type="term" value="P:regulation of DNA damage response, signal transduction by p53 class mediator"/>
    <property type="evidence" value="ECO:0007669"/>
    <property type="project" value="TreeGrafter"/>
</dbReference>
<dbReference type="GO" id="GO:0006357">
    <property type="term" value="P:regulation of transcription by RNA polymerase II"/>
    <property type="evidence" value="ECO:0007669"/>
    <property type="project" value="TreeGrafter"/>
</dbReference>
<evidence type="ECO:0000313" key="2">
    <source>
        <dbReference type="EMBL" id="KAJ8048607.1"/>
    </source>
</evidence>
<accession>A0A9Q1CNG6</accession>